<dbReference type="Pfam" id="PF13041">
    <property type="entry name" value="PPR_2"/>
    <property type="match status" value="1"/>
</dbReference>
<evidence type="ECO:0000313" key="4">
    <source>
        <dbReference type="RefSeq" id="XP_022775444.1"/>
    </source>
</evidence>
<dbReference type="Gene3D" id="1.25.40.10">
    <property type="entry name" value="Tetratricopeptide repeat domain"/>
    <property type="match status" value="4"/>
</dbReference>
<dbReference type="GeneID" id="111317260"/>
<dbReference type="PANTHER" id="PTHR47926:SF365">
    <property type="entry name" value="DYW DOMAIN-CONTAINING PROTEIN"/>
    <property type="match status" value="1"/>
</dbReference>
<dbReference type="PROSITE" id="PS51375">
    <property type="entry name" value="PPR"/>
    <property type="match status" value="4"/>
</dbReference>
<evidence type="ECO:0000256" key="2">
    <source>
        <dbReference type="PROSITE-ProRule" id="PRU00708"/>
    </source>
</evidence>
<dbReference type="NCBIfam" id="TIGR00756">
    <property type="entry name" value="PPR"/>
    <property type="match status" value="2"/>
</dbReference>
<dbReference type="InterPro" id="IPR002885">
    <property type="entry name" value="PPR_rpt"/>
</dbReference>
<name>A0A6P6BEC9_DURZI</name>
<dbReference type="AlphaFoldDB" id="A0A6P6BEC9"/>
<feature type="repeat" description="PPR" evidence="2">
    <location>
        <begin position="312"/>
        <end position="346"/>
    </location>
</feature>
<evidence type="ECO:0000313" key="3">
    <source>
        <dbReference type="Proteomes" id="UP000515121"/>
    </source>
</evidence>
<feature type="repeat" description="PPR" evidence="2">
    <location>
        <begin position="242"/>
        <end position="276"/>
    </location>
</feature>
<dbReference type="GO" id="GO:0003723">
    <property type="term" value="F:RNA binding"/>
    <property type="evidence" value="ECO:0007669"/>
    <property type="project" value="InterPro"/>
</dbReference>
<dbReference type="InterPro" id="IPR011990">
    <property type="entry name" value="TPR-like_helical_dom_sf"/>
</dbReference>
<keyword evidence="1" id="KW-0677">Repeat</keyword>
<dbReference type="RefSeq" id="XP_022775444.1">
    <property type="nucleotide sequence ID" value="XM_022919709.1"/>
</dbReference>
<dbReference type="OrthoDB" id="1868351at2759"/>
<evidence type="ECO:0000256" key="1">
    <source>
        <dbReference type="ARBA" id="ARBA00022737"/>
    </source>
</evidence>
<protein>
    <submittedName>
        <fullName evidence="4">Pentatricopeptide repeat-containing protein At3g51320-like</fullName>
    </submittedName>
</protein>
<dbReference type="KEGG" id="dzi:111317260"/>
<dbReference type="InterPro" id="IPR046960">
    <property type="entry name" value="PPR_At4g14850-like_plant"/>
</dbReference>
<feature type="repeat" description="PPR" evidence="2">
    <location>
        <begin position="354"/>
        <end position="389"/>
    </location>
</feature>
<dbReference type="PANTHER" id="PTHR47926">
    <property type="entry name" value="PENTATRICOPEPTIDE REPEAT-CONTAINING PROTEIN"/>
    <property type="match status" value="1"/>
</dbReference>
<feature type="repeat" description="PPR" evidence="2">
    <location>
        <begin position="211"/>
        <end position="241"/>
    </location>
</feature>
<dbReference type="Pfam" id="PF01535">
    <property type="entry name" value="PPR"/>
    <property type="match status" value="2"/>
</dbReference>
<dbReference type="Pfam" id="PF20431">
    <property type="entry name" value="E_motif"/>
    <property type="match status" value="1"/>
</dbReference>
<sequence>MARMSMHELLRFRYTIFANPTLLLPSPKPNRFSSPFYSTASKALTFPLSTLSFLDSCPDIKQLLQIQAHLITSGLFRIPFWAEKVLKHSSMFSNIDYTVSTFRCIDNPGTFCVNTVIKSYAFSSFPHQAVVFCFHMLTNECFVPNSYTFVPLLGSCARVGCSKSAQKCHGQAIKFGVINKLPVQNSLIHMYGCCGVIEFAMKVLVEMSERDIVSWNSLIDGCVKVWDLGLAQRLFDKMPKKNVISWNIMINGYLKGGNPGCALKLFREMVKTGVVGNEKSNIIIDTALVNLYSNCKKVGLARRIFDKIENRNLVCWNAMILGHCIHGNQEEGLKLFMDMVDKNRVRGGGGICPDEITFIGVLCACARAGLLAEGRNYFSQMINKFGIKPNFAHFWCMANLFVGVELVQESEEILRQMPEVDGDVSSDSLLWANLLSSCRFKEGVIVGEKIATSLIAKEPENFSYYQLLLNVYGVAGQWEDVGRVRQMMKERRIERVPRCNLVDLKEIVHNLKVGEQERERECGAKGC</sequence>
<proteinExistence type="predicted"/>
<organism evidence="3 4">
    <name type="scientific">Durio zibethinus</name>
    <name type="common">Durian</name>
    <dbReference type="NCBI Taxonomy" id="66656"/>
    <lineage>
        <taxon>Eukaryota</taxon>
        <taxon>Viridiplantae</taxon>
        <taxon>Streptophyta</taxon>
        <taxon>Embryophyta</taxon>
        <taxon>Tracheophyta</taxon>
        <taxon>Spermatophyta</taxon>
        <taxon>Magnoliopsida</taxon>
        <taxon>eudicotyledons</taxon>
        <taxon>Gunneridae</taxon>
        <taxon>Pentapetalae</taxon>
        <taxon>rosids</taxon>
        <taxon>malvids</taxon>
        <taxon>Malvales</taxon>
        <taxon>Malvaceae</taxon>
        <taxon>Helicteroideae</taxon>
        <taxon>Durio</taxon>
    </lineage>
</organism>
<reference evidence="4" key="1">
    <citation type="submission" date="2025-08" db="UniProtKB">
        <authorList>
            <consortium name="RefSeq"/>
        </authorList>
    </citation>
    <scope>IDENTIFICATION</scope>
    <source>
        <tissue evidence="4">Fruit stalk</tissue>
    </source>
</reference>
<dbReference type="FunFam" id="1.25.40.10:FF:001237">
    <property type="entry name" value="Pentatricopeptide repeat-containing protein"/>
    <property type="match status" value="1"/>
</dbReference>
<dbReference type="InterPro" id="IPR046848">
    <property type="entry name" value="E_motif"/>
</dbReference>
<accession>A0A6P6BEC9</accession>
<gene>
    <name evidence="4" type="primary">LOC111317260</name>
</gene>
<dbReference type="GO" id="GO:0009451">
    <property type="term" value="P:RNA modification"/>
    <property type="evidence" value="ECO:0007669"/>
    <property type="project" value="InterPro"/>
</dbReference>
<keyword evidence="3" id="KW-1185">Reference proteome</keyword>
<dbReference type="Proteomes" id="UP000515121">
    <property type="component" value="Unplaced"/>
</dbReference>